<sequence>MRKRSRATEATTLTRRGARRSAARAALRRLREASDALDDSVAGDVLGAVALLVTMISGALLACGVFG</sequence>
<dbReference type="EMBL" id="FNAY01000007">
    <property type="protein sequence ID" value="SDF10958.1"/>
    <property type="molecule type" value="Genomic_DNA"/>
</dbReference>
<dbReference type="AlphaFoldDB" id="A0A1G7IEF1"/>
<keyword evidence="2" id="KW-1133">Transmembrane helix</keyword>
<accession>A0A1G7IEF1</accession>
<evidence type="ECO:0000256" key="2">
    <source>
        <dbReference type="SAM" id="Phobius"/>
    </source>
</evidence>
<keyword evidence="2" id="KW-0472">Membrane</keyword>
<reference evidence="3 4" key="1">
    <citation type="submission" date="2016-10" db="EMBL/GenBank/DDBJ databases">
        <authorList>
            <person name="de Groot N.N."/>
        </authorList>
    </citation>
    <scope>NUCLEOTIDE SEQUENCE [LARGE SCALE GENOMIC DNA]</scope>
    <source>
        <strain evidence="4">DSM 938 / 37b4</strain>
    </source>
</reference>
<protein>
    <submittedName>
        <fullName evidence="3">Uncharacterized protein</fullName>
    </submittedName>
</protein>
<gene>
    <name evidence="3" type="ORF">SAMN04244550_01666</name>
</gene>
<keyword evidence="2" id="KW-0812">Transmembrane</keyword>
<evidence type="ECO:0000313" key="3">
    <source>
        <dbReference type="EMBL" id="SDF10958.1"/>
    </source>
</evidence>
<proteinExistence type="predicted"/>
<dbReference type="Proteomes" id="UP000183812">
    <property type="component" value="Unassembled WGS sequence"/>
</dbReference>
<dbReference type="RefSeq" id="WP_139182419.1">
    <property type="nucleotide sequence ID" value="NZ_CP119563.1"/>
</dbReference>
<name>A0A1G7IEF1_RHOCA</name>
<evidence type="ECO:0000313" key="4">
    <source>
        <dbReference type="Proteomes" id="UP000183812"/>
    </source>
</evidence>
<evidence type="ECO:0000256" key="1">
    <source>
        <dbReference type="SAM" id="MobiDB-lite"/>
    </source>
</evidence>
<feature type="transmembrane region" description="Helical" evidence="2">
    <location>
        <begin position="45"/>
        <end position="66"/>
    </location>
</feature>
<organism evidence="3 4">
    <name type="scientific">Rhodobacter capsulatus</name>
    <name type="common">Rhodopseudomonas capsulata</name>
    <dbReference type="NCBI Taxonomy" id="1061"/>
    <lineage>
        <taxon>Bacteria</taxon>
        <taxon>Pseudomonadati</taxon>
        <taxon>Pseudomonadota</taxon>
        <taxon>Alphaproteobacteria</taxon>
        <taxon>Rhodobacterales</taxon>
        <taxon>Rhodobacter group</taxon>
        <taxon>Rhodobacter</taxon>
    </lineage>
</organism>
<feature type="region of interest" description="Disordered" evidence="1">
    <location>
        <begin position="1"/>
        <end position="20"/>
    </location>
</feature>